<dbReference type="RefSeq" id="WP_166920738.1">
    <property type="nucleotide sequence ID" value="NZ_JAASRN010000005.1"/>
</dbReference>
<organism evidence="4 5">
    <name type="scientific">Thermonema lapsum</name>
    <dbReference type="NCBI Taxonomy" id="28195"/>
    <lineage>
        <taxon>Bacteria</taxon>
        <taxon>Pseudomonadati</taxon>
        <taxon>Bacteroidota</taxon>
        <taxon>Cytophagia</taxon>
        <taxon>Cytophagales</taxon>
        <taxon>Thermonemataceae</taxon>
        <taxon>Thermonema</taxon>
    </lineage>
</organism>
<dbReference type="InterPro" id="IPR003736">
    <property type="entry name" value="PAAI_dom"/>
</dbReference>
<evidence type="ECO:0000256" key="1">
    <source>
        <dbReference type="ARBA" id="ARBA00008324"/>
    </source>
</evidence>
<accession>A0A846MSY3</accession>
<dbReference type="PANTHER" id="PTHR21660:SF1">
    <property type="entry name" value="ACYL-COENZYME A THIOESTERASE 13"/>
    <property type="match status" value="1"/>
</dbReference>
<gene>
    <name evidence="4" type="ORF">FHS56_002238</name>
</gene>
<dbReference type="Gene3D" id="3.10.129.10">
    <property type="entry name" value="Hotdog Thioesterase"/>
    <property type="match status" value="1"/>
</dbReference>
<keyword evidence="2" id="KW-0378">Hydrolase</keyword>
<comment type="similarity">
    <text evidence="1">Belongs to the thioesterase PaaI family.</text>
</comment>
<dbReference type="Proteomes" id="UP000537126">
    <property type="component" value="Unassembled WGS sequence"/>
</dbReference>
<reference evidence="4 5" key="1">
    <citation type="submission" date="2020-03" db="EMBL/GenBank/DDBJ databases">
        <title>Genomic Encyclopedia of Type Strains, Phase IV (KMG-IV): sequencing the most valuable type-strain genomes for metagenomic binning, comparative biology and taxonomic classification.</title>
        <authorList>
            <person name="Goeker M."/>
        </authorList>
    </citation>
    <scope>NUCLEOTIDE SEQUENCE [LARGE SCALE GENOMIC DNA]</scope>
    <source>
        <strain evidence="4 5">DSM 5718</strain>
    </source>
</reference>
<dbReference type="InterPro" id="IPR006683">
    <property type="entry name" value="Thioestr_dom"/>
</dbReference>
<dbReference type="NCBIfam" id="TIGR00369">
    <property type="entry name" value="unchar_dom_1"/>
    <property type="match status" value="1"/>
</dbReference>
<dbReference type="InterPro" id="IPR029069">
    <property type="entry name" value="HotDog_dom_sf"/>
</dbReference>
<sequence length="141" mass="15637">MRLVEILKNMVGKEMPEQAPPVTKWLNFVLRKVEQGHLTATMEVRPDMANPLGLLHGGVQATLLDEIIGMTVHTLEKDKPSVSVNLNIDFLGKARVGETIEVEAWVVRQGRQLIHVVGEIRNAEGKLIAKASSNMLNIEPK</sequence>
<dbReference type="PANTHER" id="PTHR21660">
    <property type="entry name" value="THIOESTERASE SUPERFAMILY MEMBER-RELATED"/>
    <property type="match status" value="1"/>
</dbReference>
<protein>
    <submittedName>
        <fullName evidence="4">Uncharacterized protein (TIGR00369 family)</fullName>
    </submittedName>
</protein>
<feature type="domain" description="Thioesterase" evidence="3">
    <location>
        <begin position="53"/>
        <end position="128"/>
    </location>
</feature>
<dbReference type="AlphaFoldDB" id="A0A846MSY3"/>
<dbReference type="CDD" id="cd03443">
    <property type="entry name" value="PaaI_thioesterase"/>
    <property type="match status" value="1"/>
</dbReference>
<evidence type="ECO:0000256" key="2">
    <source>
        <dbReference type="ARBA" id="ARBA00022801"/>
    </source>
</evidence>
<dbReference type="SUPFAM" id="SSF54637">
    <property type="entry name" value="Thioesterase/thiol ester dehydrase-isomerase"/>
    <property type="match status" value="1"/>
</dbReference>
<dbReference type="EMBL" id="JAASRN010000005">
    <property type="protein sequence ID" value="NIK74706.1"/>
    <property type="molecule type" value="Genomic_DNA"/>
</dbReference>
<comment type="caution">
    <text evidence="4">The sequence shown here is derived from an EMBL/GenBank/DDBJ whole genome shotgun (WGS) entry which is preliminary data.</text>
</comment>
<evidence type="ECO:0000313" key="4">
    <source>
        <dbReference type="EMBL" id="NIK74706.1"/>
    </source>
</evidence>
<keyword evidence="5" id="KW-1185">Reference proteome</keyword>
<dbReference type="Pfam" id="PF03061">
    <property type="entry name" value="4HBT"/>
    <property type="match status" value="1"/>
</dbReference>
<evidence type="ECO:0000313" key="5">
    <source>
        <dbReference type="Proteomes" id="UP000537126"/>
    </source>
</evidence>
<dbReference type="InterPro" id="IPR039298">
    <property type="entry name" value="ACOT13"/>
</dbReference>
<evidence type="ECO:0000259" key="3">
    <source>
        <dbReference type="Pfam" id="PF03061"/>
    </source>
</evidence>
<dbReference type="GO" id="GO:0047617">
    <property type="term" value="F:fatty acyl-CoA hydrolase activity"/>
    <property type="evidence" value="ECO:0007669"/>
    <property type="project" value="InterPro"/>
</dbReference>
<proteinExistence type="inferred from homology"/>
<name>A0A846MSY3_9BACT</name>